<name>A0A382KGK0_9ZZZZ</name>
<proteinExistence type="predicted"/>
<gene>
    <name evidence="1" type="ORF">METZ01_LOCUS275579</name>
</gene>
<sequence>MLKWLIIILILLCSAGCKSPLKEIDFSITGLEMEFYEPEESEKKEGFQSSGNWKFWDKGDKKKPDLMNRDGTFGPK</sequence>
<reference evidence="1" key="1">
    <citation type="submission" date="2018-05" db="EMBL/GenBank/DDBJ databases">
        <authorList>
            <person name="Lanie J.A."/>
            <person name="Ng W.-L."/>
            <person name="Kazmierczak K.M."/>
            <person name="Andrzejewski T.M."/>
            <person name="Davidsen T.M."/>
            <person name="Wayne K.J."/>
            <person name="Tettelin H."/>
            <person name="Glass J.I."/>
            <person name="Rusch D."/>
            <person name="Podicherti R."/>
            <person name="Tsui H.-C.T."/>
            <person name="Winkler M.E."/>
        </authorList>
    </citation>
    <scope>NUCLEOTIDE SEQUENCE</scope>
</reference>
<dbReference type="AlphaFoldDB" id="A0A382KGK0"/>
<organism evidence="1">
    <name type="scientific">marine metagenome</name>
    <dbReference type="NCBI Taxonomy" id="408172"/>
    <lineage>
        <taxon>unclassified sequences</taxon>
        <taxon>metagenomes</taxon>
        <taxon>ecological metagenomes</taxon>
    </lineage>
</organism>
<dbReference type="EMBL" id="UINC01080096">
    <property type="protein sequence ID" value="SVC22725.1"/>
    <property type="molecule type" value="Genomic_DNA"/>
</dbReference>
<evidence type="ECO:0000313" key="1">
    <source>
        <dbReference type="EMBL" id="SVC22725.1"/>
    </source>
</evidence>
<protein>
    <submittedName>
        <fullName evidence="1">Uncharacterized protein</fullName>
    </submittedName>
</protein>
<accession>A0A382KGK0</accession>